<dbReference type="PANTHER" id="PTHR22642:SF2">
    <property type="entry name" value="PROTEIN LONG AFTER FAR-RED 3"/>
    <property type="match status" value="1"/>
</dbReference>
<dbReference type="PANTHER" id="PTHR22642">
    <property type="entry name" value="IMIDAZOLONEPROPIONASE"/>
    <property type="match status" value="1"/>
</dbReference>
<protein>
    <submittedName>
        <fullName evidence="2">Amidohydrolase family protein</fullName>
    </submittedName>
</protein>
<evidence type="ECO:0000259" key="1">
    <source>
        <dbReference type="Pfam" id="PF07969"/>
    </source>
</evidence>
<reference evidence="2 3" key="1">
    <citation type="submission" date="2022-03" db="EMBL/GenBank/DDBJ databases">
        <title>Sinomonas sp. isolated from a soil.</title>
        <authorList>
            <person name="Han J."/>
            <person name="Kim D.-U."/>
        </authorList>
    </citation>
    <scope>NUCLEOTIDE SEQUENCE [LARGE SCALE GENOMIC DNA]</scope>
    <source>
        <strain evidence="2 3">5-5</strain>
    </source>
</reference>
<name>A0ABS9U114_9MICC</name>
<dbReference type="InterPro" id="IPR032466">
    <property type="entry name" value="Metal_Hydrolase"/>
</dbReference>
<dbReference type="SUPFAM" id="SSF51338">
    <property type="entry name" value="Composite domain of metallo-dependent hydrolases"/>
    <property type="match status" value="1"/>
</dbReference>
<evidence type="ECO:0000313" key="3">
    <source>
        <dbReference type="Proteomes" id="UP001202922"/>
    </source>
</evidence>
<feature type="domain" description="Amidohydrolase 3" evidence="1">
    <location>
        <begin position="51"/>
        <end position="551"/>
    </location>
</feature>
<dbReference type="Gene3D" id="3.20.20.140">
    <property type="entry name" value="Metal-dependent hydrolases"/>
    <property type="match status" value="1"/>
</dbReference>
<proteinExistence type="predicted"/>
<dbReference type="InterPro" id="IPR011059">
    <property type="entry name" value="Metal-dep_hydrolase_composite"/>
</dbReference>
<sequence length="558" mass="58257">MSSGRELTLYRNGSVYSTADPLASAMLVDDGTVAWVGSEQAATSIADSSMRIVDLDGAVVTPGFVDSHVHVSDTGLALRSLDLSGVRSAADLLRAVERAASECDGTLHGHSWDESKWDDPVLPTAGELERAAGSRKVLLTRVDVHSALVSPALATAAGLDGAGSNGTDSGRADGWNGVLASRGALVAARAVARPSDEHEIRSLHRAAREHAASRGYVALVEQAAPQIGGVEDLQLLLGAASDDAASPDAPGLPEIFAYWGELAQSPDEARGILDSLGVPVLGLAGDLNIDGSLGSHTAFLTADYDDGPGQRGIAYLGAEQVGRHLAACSELGIQGGFHVIGDGALQIALDGLALASDLAGASAVRASGHRFEHVEMASPEAIAALSAYAVMVSVQPLFDAAWGGEGGLYERRLGERSSRMNPFARFAAAGVPLCFGSDSPVCDLDPWASIAACLRHSNPSERISARAAFIGHTRAGWRAIRHRDPLMGQLVPGAPASFAIWEVDELMVQVADERVQAWSTDPRARTPLLPALDTENAPRCLETVHRGQELYRADSFGA</sequence>
<accession>A0ABS9U114</accession>
<dbReference type="SUPFAM" id="SSF51556">
    <property type="entry name" value="Metallo-dependent hydrolases"/>
    <property type="match status" value="1"/>
</dbReference>
<keyword evidence="3" id="KW-1185">Reference proteome</keyword>
<dbReference type="Pfam" id="PF07969">
    <property type="entry name" value="Amidohydro_3"/>
    <property type="match status" value="1"/>
</dbReference>
<dbReference type="EMBL" id="JAKZBV010000001">
    <property type="protein sequence ID" value="MCH6470374.1"/>
    <property type="molecule type" value="Genomic_DNA"/>
</dbReference>
<dbReference type="Gene3D" id="3.10.310.70">
    <property type="match status" value="1"/>
</dbReference>
<dbReference type="Gene3D" id="2.30.40.10">
    <property type="entry name" value="Urease, subunit C, domain 1"/>
    <property type="match status" value="1"/>
</dbReference>
<dbReference type="InterPro" id="IPR013108">
    <property type="entry name" value="Amidohydro_3"/>
</dbReference>
<comment type="caution">
    <text evidence="2">The sequence shown here is derived from an EMBL/GenBank/DDBJ whole genome shotgun (WGS) entry which is preliminary data.</text>
</comment>
<gene>
    <name evidence="2" type="ORF">L0M17_10345</name>
</gene>
<dbReference type="RefSeq" id="WP_241053884.1">
    <property type="nucleotide sequence ID" value="NZ_JAKZBV010000001.1"/>
</dbReference>
<dbReference type="Proteomes" id="UP001202922">
    <property type="component" value="Unassembled WGS sequence"/>
</dbReference>
<evidence type="ECO:0000313" key="2">
    <source>
        <dbReference type="EMBL" id="MCH6470374.1"/>
    </source>
</evidence>
<organism evidence="2 3">
    <name type="scientific">Sinomonas terrae</name>
    <dbReference type="NCBI Taxonomy" id="2908838"/>
    <lineage>
        <taxon>Bacteria</taxon>
        <taxon>Bacillati</taxon>
        <taxon>Actinomycetota</taxon>
        <taxon>Actinomycetes</taxon>
        <taxon>Micrococcales</taxon>
        <taxon>Micrococcaceae</taxon>
        <taxon>Sinomonas</taxon>
    </lineage>
</organism>